<dbReference type="InterPro" id="IPR018044">
    <property type="entry name" value="Peptidase_S11"/>
</dbReference>
<feature type="active site" description="Acyl-ester intermediate" evidence="7">
    <location>
        <position position="130"/>
    </location>
</feature>
<name>A0A9U5FUS2_9BURK</name>
<keyword evidence="3" id="KW-0378">Hydrolase</keyword>
<evidence type="ECO:0000256" key="10">
    <source>
        <dbReference type="SAM" id="SignalP"/>
    </source>
</evidence>
<dbReference type="Pfam" id="PF00768">
    <property type="entry name" value="Peptidase_S11"/>
    <property type="match status" value="1"/>
</dbReference>
<evidence type="ECO:0000313" key="13">
    <source>
        <dbReference type="RefSeq" id="WP_051378939.1"/>
    </source>
</evidence>
<proteinExistence type="inferred from homology"/>
<keyword evidence="2 10" id="KW-0732">Signal</keyword>
<keyword evidence="12" id="KW-1185">Reference proteome</keyword>
<feature type="domain" description="Peptidase S11 D-alanyl-D-alanine carboxypeptidase A N-terminal" evidence="11">
    <location>
        <begin position="97"/>
        <end position="322"/>
    </location>
</feature>
<dbReference type="PRINTS" id="PR00725">
    <property type="entry name" value="DADACBPTASE1"/>
</dbReference>
<gene>
    <name evidence="13" type="primary">pbpG</name>
</gene>
<dbReference type="GO" id="GO:0071555">
    <property type="term" value="P:cell wall organization"/>
    <property type="evidence" value="ECO:0007669"/>
    <property type="project" value="UniProtKB-KW"/>
</dbReference>
<organism evidence="12 13">
    <name type="scientific">Derxia gummosa DSM 723</name>
    <dbReference type="NCBI Taxonomy" id="1121388"/>
    <lineage>
        <taxon>Bacteria</taxon>
        <taxon>Pseudomonadati</taxon>
        <taxon>Pseudomonadota</taxon>
        <taxon>Betaproteobacteria</taxon>
        <taxon>Burkholderiales</taxon>
        <taxon>Alcaligenaceae</taxon>
        <taxon>Derxia</taxon>
    </lineage>
</organism>
<dbReference type="Gene3D" id="3.40.710.10">
    <property type="entry name" value="DD-peptidase/beta-lactamase superfamily"/>
    <property type="match status" value="1"/>
</dbReference>
<dbReference type="InterPro" id="IPR012338">
    <property type="entry name" value="Beta-lactam/transpept-like"/>
</dbReference>
<evidence type="ECO:0000256" key="8">
    <source>
        <dbReference type="PIRSR" id="PIRSR618044-2"/>
    </source>
</evidence>
<dbReference type="GO" id="GO:0006508">
    <property type="term" value="P:proteolysis"/>
    <property type="evidence" value="ECO:0007669"/>
    <property type="project" value="InterPro"/>
</dbReference>
<evidence type="ECO:0000256" key="3">
    <source>
        <dbReference type="ARBA" id="ARBA00022801"/>
    </source>
</evidence>
<feature type="signal peptide" evidence="10">
    <location>
        <begin position="1"/>
        <end position="21"/>
    </location>
</feature>
<dbReference type="Proteomes" id="UP000675920">
    <property type="component" value="Unplaced"/>
</dbReference>
<evidence type="ECO:0000313" key="12">
    <source>
        <dbReference type="Proteomes" id="UP000675920"/>
    </source>
</evidence>
<feature type="active site" description="Proton acceptor" evidence="7">
    <location>
        <position position="133"/>
    </location>
</feature>
<dbReference type="GO" id="GO:0008360">
    <property type="term" value="P:regulation of cell shape"/>
    <property type="evidence" value="ECO:0007669"/>
    <property type="project" value="UniProtKB-KW"/>
</dbReference>
<dbReference type="InterPro" id="IPR001967">
    <property type="entry name" value="Peptidase_S11_N"/>
</dbReference>
<evidence type="ECO:0000256" key="4">
    <source>
        <dbReference type="ARBA" id="ARBA00022960"/>
    </source>
</evidence>
<evidence type="ECO:0000256" key="6">
    <source>
        <dbReference type="ARBA" id="ARBA00023316"/>
    </source>
</evidence>
<evidence type="ECO:0000256" key="1">
    <source>
        <dbReference type="ARBA" id="ARBA00007164"/>
    </source>
</evidence>
<protein>
    <submittedName>
        <fullName evidence="13">D-alanyl-D-alanine endopeptidase</fullName>
        <ecNumber evidence="13">3.4.21.-</ecNumber>
    </submittedName>
</protein>
<keyword evidence="6" id="KW-0961">Cell wall biogenesis/degradation</keyword>
<dbReference type="GO" id="GO:0009002">
    <property type="term" value="F:serine-type D-Ala-D-Ala carboxypeptidase activity"/>
    <property type="evidence" value="ECO:0007669"/>
    <property type="project" value="InterPro"/>
</dbReference>
<comment type="similarity">
    <text evidence="1 9">Belongs to the peptidase S11 family.</text>
</comment>
<evidence type="ECO:0000256" key="5">
    <source>
        <dbReference type="ARBA" id="ARBA00022984"/>
    </source>
</evidence>
<dbReference type="EC" id="3.4.21.-" evidence="13"/>
<dbReference type="AlphaFoldDB" id="A0A9U5FUS2"/>
<reference evidence="13" key="1">
    <citation type="submission" date="2025-08" db="UniProtKB">
        <authorList>
            <consortium name="RefSeq"/>
        </authorList>
    </citation>
    <scope>IDENTIFICATION</scope>
</reference>
<dbReference type="NCBIfam" id="NF008668">
    <property type="entry name" value="PRK11669.1"/>
    <property type="match status" value="1"/>
</dbReference>
<dbReference type="RefSeq" id="WP_051378939.1">
    <property type="nucleotide sequence ID" value="NZ_KI519499.1"/>
</dbReference>
<accession>A0A9U5FUS2</accession>
<keyword evidence="4" id="KW-0133">Cell shape</keyword>
<feature type="binding site" evidence="8">
    <location>
        <position position="292"/>
    </location>
    <ligand>
        <name>substrate</name>
    </ligand>
</feature>
<dbReference type="SUPFAM" id="SSF56601">
    <property type="entry name" value="beta-lactamase/transpeptidase-like"/>
    <property type="match status" value="1"/>
</dbReference>
<evidence type="ECO:0000256" key="2">
    <source>
        <dbReference type="ARBA" id="ARBA00022729"/>
    </source>
</evidence>
<evidence type="ECO:0000256" key="9">
    <source>
        <dbReference type="RuleBase" id="RU004016"/>
    </source>
</evidence>
<evidence type="ECO:0000256" key="7">
    <source>
        <dbReference type="PIRSR" id="PIRSR618044-1"/>
    </source>
</evidence>
<dbReference type="PANTHER" id="PTHR21581">
    <property type="entry name" value="D-ALANYL-D-ALANINE CARBOXYPEPTIDASE"/>
    <property type="match status" value="1"/>
</dbReference>
<evidence type="ECO:0000259" key="11">
    <source>
        <dbReference type="Pfam" id="PF00768"/>
    </source>
</evidence>
<feature type="active site" evidence="7">
    <location>
        <position position="187"/>
    </location>
</feature>
<dbReference type="PANTHER" id="PTHR21581:SF26">
    <property type="entry name" value="D-ALANYL-D-ALANINE ENDOPEPTIDASE"/>
    <property type="match status" value="1"/>
</dbReference>
<sequence>MLIWLLCLIMVLGYMSGEAQAATADSRTTTSKVSKAKAAVERVRTSVRPARKQDRRVAIPGSSRSNTAQVARIQRAAYQPPAVLSQGRVLGLHQADNPLDLKSSVALVVDQATGTPLFEKNADAVLPIASISKLMTALVVTDARLPLDEEIEITTDDIDTNKHTSSRLRPGTRMTREDALHLALMASENRAASALGRHYPGGLPAFVAAMNAKAQLLGMHDTHFVEPTGLSSSNQSSARDLSRMVMAAYRVPLIRDFTTSPTHAITDGKRTIEFHNTNRLVDRPDWSIGVQKTGYISEAGQCLVMQATIDARPVVMVLLDAQGKYSRFGDAGRIRDWLVRHPAVAETPAPAAPRATVARPG</sequence>
<dbReference type="GO" id="GO:0009252">
    <property type="term" value="P:peptidoglycan biosynthetic process"/>
    <property type="evidence" value="ECO:0007669"/>
    <property type="project" value="UniProtKB-KW"/>
</dbReference>
<keyword evidence="5" id="KW-0573">Peptidoglycan synthesis</keyword>
<feature type="chain" id="PRO_5040961155" evidence="10">
    <location>
        <begin position="22"/>
        <end position="361"/>
    </location>
</feature>